<evidence type="ECO:0008006" key="3">
    <source>
        <dbReference type="Google" id="ProtNLM"/>
    </source>
</evidence>
<evidence type="ECO:0000313" key="2">
    <source>
        <dbReference type="Proteomes" id="UP000405357"/>
    </source>
</evidence>
<protein>
    <recommendedName>
        <fullName evidence="3">Integrase</fullName>
    </recommendedName>
</protein>
<proteinExistence type="predicted"/>
<gene>
    <name evidence="1" type="ORF">PSO31014_00762</name>
</gene>
<organism evidence="1 2">
    <name type="scientific">Pandoraea soli</name>
    <dbReference type="NCBI Taxonomy" id="2508293"/>
    <lineage>
        <taxon>Bacteria</taxon>
        <taxon>Pseudomonadati</taxon>
        <taxon>Pseudomonadota</taxon>
        <taxon>Betaproteobacteria</taxon>
        <taxon>Burkholderiales</taxon>
        <taxon>Burkholderiaceae</taxon>
        <taxon>Pandoraea</taxon>
    </lineage>
</organism>
<keyword evidence="2" id="KW-1185">Reference proteome</keyword>
<accession>A0ABY6VXA9</accession>
<reference evidence="1 2" key="1">
    <citation type="submission" date="2019-08" db="EMBL/GenBank/DDBJ databases">
        <authorList>
            <person name="Peeters C."/>
        </authorList>
    </citation>
    <scope>NUCLEOTIDE SEQUENCE [LARGE SCALE GENOMIC DNA]</scope>
    <source>
        <strain evidence="1 2">LMG 31014</strain>
    </source>
</reference>
<name>A0ABY6VXA9_9BURK</name>
<dbReference type="EMBL" id="CABPSG010000001">
    <property type="protein sequence ID" value="VVD73944.1"/>
    <property type="molecule type" value="Genomic_DNA"/>
</dbReference>
<comment type="caution">
    <text evidence="1">The sequence shown here is derived from an EMBL/GenBank/DDBJ whole genome shotgun (WGS) entry which is preliminary data.</text>
</comment>
<sequence length="34" mass="4021">MRTLAYFASMMRIMTIFKHLGQRAAFALATEKWQ</sequence>
<dbReference type="Proteomes" id="UP000405357">
    <property type="component" value="Unassembled WGS sequence"/>
</dbReference>
<evidence type="ECO:0000313" key="1">
    <source>
        <dbReference type="EMBL" id="VVD73944.1"/>
    </source>
</evidence>